<dbReference type="GO" id="GO:0016020">
    <property type="term" value="C:membrane"/>
    <property type="evidence" value="ECO:0007669"/>
    <property type="project" value="UniProtKB-SubCell"/>
</dbReference>
<evidence type="ECO:0000256" key="3">
    <source>
        <dbReference type="ARBA" id="ARBA00022692"/>
    </source>
</evidence>
<dbReference type="OrthoDB" id="3257095at2759"/>
<feature type="transmembrane region" description="Helical" evidence="6">
    <location>
        <begin position="76"/>
        <end position="101"/>
    </location>
</feature>
<reference evidence="7 8" key="1">
    <citation type="journal article" date="2021" name="Nat. Commun.">
        <title>Genetic determinants of endophytism in the Arabidopsis root mycobiome.</title>
        <authorList>
            <person name="Mesny F."/>
            <person name="Miyauchi S."/>
            <person name="Thiergart T."/>
            <person name="Pickel B."/>
            <person name="Atanasova L."/>
            <person name="Karlsson M."/>
            <person name="Huettel B."/>
            <person name="Barry K.W."/>
            <person name="Haridas S."/>
            <person name="Chen C."/>
            <person name="Bauer D."/>
            <person name="Andreopoulos W."/>
            <person name="Pangilinan J."/>
            <person name="LaButti K."/>
            <person name="Riley R."/>
            <person name="Lipzen A."/>
            <person name="Clum A."/>
            <person name="Drula E."/>
            <person name="Henrissat B."/>
            <person name="Kohler A."/>
            <person name="Grigoriev I.V."/>
            <person name="Martin F.M."/>
            <person name="Hacquard S."/>
        </authorList>
    </citation>
    <scope>NUCLEOTIDE SEQUENCE [LARGE SCALE GENOMIC DNA]</scope>
    <source>
        <strain evidence="7 8">MPI-CAGE-CH-0241</strain>
    </source>
</reference>
<keyword evidence="8" id="KW-1185">Reference proteome</keyword>
<evidence type="ECO:0000313" key="7">
    <source>
        <dbReference type="EMBL" id="KAH6886266.1"/>
    </source>
</evidence>
<keyword evidence="5 6" id="KW-0472">Membrane</keyword>
<feature type="transmembrane region" description="Helical" evidence="6">
    <location>
        <begin position="198"/>
        <end position="218"/>
    </location>
</feature>
<proteinExistence type="predicted"/>
<protein>
    <submittedName>
        <fullName evidence="7">Amino acid permease</fullName>
    </submittedName>
</protein>
<feature type="transmembrane region" description="Helical" evidence="6">
    <location>
        <begin position="447"/>
        <end position="468"/>
    </location>
</feature>
<evidence type="ECO:0000256" key="4">
    <source>
        <dbReference type="ARBA" id="ARBA00022989"/>
    </source>
</evidence>
<keyword evidence="3 6" id="KW-0812">Transmembrane</keyword>
<dbReference type="AlphaFoldDB" id="A0A9P8W3F7"/>
<feature type="transmembrane region" description="Helical" evidence="6">
    <location>
        <begin position="122"/>
        <end position="146"/>
    </location>
</feature>
<keyword evidence="2" id="KW-0813">Transport</keyword>
<keyword evidence="4 6" id="KW-1133">Transmembrane helix</keyword>
<dbReference type="GO" id="GO:0022857">
    <property type="term" value="F:transmembrane transporter activity"/>
    <property type="evidence" value="ECO:0007669"/>
    <property type="project" value="InterPro"/>
</dbReference>
<dbReference type="Gene3D" id="1.20.1740.10">
    <property type="entry name" value="Amino acid/polyamine transporter I"/>
    <property type="match status" value="1"/>
</dbReference>
<dbReference type="Pfam" id="PF13520">
    <property type="entry name" value="AA_permease_2"/>
    <property type="match status" value="1"/>
</dbReference>
<accession>A0A9P8W3F7</accession>
<gene>
    <name evidence="7" type="ORF">B0T10DRAFT_563467</name>
</gene>
<feature type="transmembrane region" description="Helical" evidence="6">
    <location>
        <begin position="480"/>
        <end position="499"/>
    </location>
</feature>
<dbReference type="InterPro" id="IPR002293">
    <property type="entry name" value="AA/rel_permease1"/>
</dbReference>
<evidence type="ECO:0000313" key="8">
    <source>
        <dbReference type="Proteomes" id="UP000777438"/>
    </source>
</evidence>
<evidence type="ECO:0000256" key="6">
    <source>
        <dbReference type="SAM" id="Phobius"/>
    </source>
</evidence>
<dbReference type="Proteomes" id="UP000777438">
    <property type="component" value="Unassembled WGS sequence"/>
</dbReference>
<comment type="subcellular location">
    <subcellularLocation>
        <location evidence="1">Membrane</location>
        <topology evidence="1">Multi-pass membrane protein</topology>
    </subcellularLocation>
</comment>
<feature type="transmembrane region" description="Helical" evidence="6">
    <location>
        <begin position="332"/>
        <end position="356"/>
    </location>
</feature>
<dbReference type="PANTHER" id="PTHR45649:SF14">
    <property type="entry name" value="GABA PERMEASE"/>
    <property type="match status" value="1"/>
</dbReference>
<comment type="caution">
    <text evidence="7">The sequence shown here is derived from an EMBL/GenBank/DDBJ whole genome shotgun (WGS) entry which is preliminary data.</text>
</comment>
<dbReference type="PIRSF" id="PIRSF006060">
    <property type="entry name" value="AA_transporter"/>
    <property type="match status" value="1"/>
</dbReference>
<dbReference type="EMBL" id="JAGPYM010000016">
    <property type="protein sequence ID" value="KAH6886266.1"/>
    <property type="molecule type" value="Genomic_DNA"/>
</dbReference>
<feature type="transmembrane region" description="Helical" evidence="6">
    <location>
        <begin position="166"/>
        <end position="186"/>
    </location>
</feature>
<dbReference type="PANTHER" id="PTHR45649">
    <property type="entry name" value="AMINO-ACID PERMEASE BAT1"/>
    <property type="match status" value="1"/>
</dbReference>
<evidence type="ECO:0000256" key="1">
    <source>
        <dbReference type="ARBA" id="ARBA00004141"/>
    </source>
</evidence>
<feature type="transmembrane region" description="Helical" evidence="6">
    <location>
        <begin position="403"/>
        <end position="427"/>
    </location>
</feature>
<name>A0A9P8W3F7_9HYPO</name>
<feature type="transmembrane region" description="Helical" evidence="6">
    <location>
        <begin position="377"/>
        <end position="397"/>
    </location>
</feature>
<sequence>MDSDMKKTPLETHVDFDAATINADDARLAQLGHTQELNRQFSLLALGALCVCLMGTWEALSTVIATALASGGAPCLFYNLLLSVICTVCIAASLGEIASIYPTAGGQYHWVAALCPSSSRSTASFITGWISVGGQIVLTASAAFAAGLQTQALIVLNEDSYGPTRWQGMLFYWAILVYAMAINIWGSKLLPTANLISGVLHIGGFVAILIVLGVMAPKNTASFVFTEFVNSSGWESDGVSWLVGLLSAVYPFLGYDAACHLAEEMPNASRNVPIAMVGSVAANGLMGLVYGTMLLFSTSSLASLLETKTGFPFMQIFSDVTKSRVGATMMSIIIIGTATAATVAGVTSTSRTLWAFARDRAMPFDRYLSKVNKSHQIPVRAVVLITVLQMLLGFIYLGNTTAFNAILSMAIIGMYASYMLPIIYMLIYGRKNLAPSEYGPFKLGPVLGPLFNIVSLIWIVVVVIFSTFPSVMPVTAQNMNYSIVVCAGWMLFGVIYYYVSAKHKFEVPIVNTSVVTGVPITDGSSSC</sequence>
<feature type="transmembrane region" description="Helical" evidence="6">
    <location>
        <begin position="43"/>
        <end position="70"/>
    </location>
</feature>
<evidence type="ECO:0000256" key="2">
    <source>
        <dbReference type="ARBA" id="ARBA00022448"/>
    </source>
</evidence>
<feature type="transmembrane region" description="Helical" evidence="6">
    <location>
        <begin position="274"/>
        <end position="296"/>
    </location>
</feature>
<evidence type="ECO:0000256" key="5">
    <source>
        <dbReference type="ARBA" id="ARBA00023136"/>
    </source>
</evidence>
<organism evidence="7 8">
    <name type="scientific">Thelonectria olida</name>
    <dbReference type="NCBI Taxonomy" id="1576542"/>
    <lineage>
        <taxon>Eukaryota</taxon>
        <taxon>Fungi</taxon>
        <taxon>Dikarya</taxon>
        <taxon>Ascomycota</taxon>
        <taxon>Pezizomycotina</taxon>
        <taxon>Sordariomycetes</taxon>
        <taxon>Hypocreomycetidae</taxon>
        <taxon>Hypocreales</taxon>
        <taxon>Nectriaceae</taxon>
        <taxon>Thelonectria</taxon>
    </lineage>
</organism>